<dbReference type="HOGENOM" id="CLU_2647993_0_0_11"/>
<protein>
    <submittedName>
        <fullName evidence="2">Integral membrane protein</fullName>
    </submittedName>
</protein>
<feature type="transmembrane region" description="Helical" evidence="1">
    <location>
        <begin position="53"/>
        <end position="70"/>
    </location>
</feature>
<evidence type="ECO:0000313" key="2">
    <source>
        <dbReference type="EMBL" id="CAQ01042.1"/>
    </source>
</evidence>
<evidence type="ECO:0000256" key="1">
    <source>
        <dbReference type="SAM" id="Phobius"/>
    </source>
</evidence>
<dbReference type="STRING" id="31964.CMS0927"/>
<dbReference type="EMBL" id="AM849034">
    <property type="protein sequence ID" value="CAQ01042.1"/>
    <property type="molecule type" value="Genomic_DNA"/>
</dbReference>
<feature type="transmembrane region" description="Helical" evidence="1">
    <location>
        <begin position="27"/>
        <end position="47"/>
    </location>
</feature>
<evidence type="ECO:0000313" key="3">
    <source>
        <dbReference type="Proteomes" id="UP000001318"/>
    </source>
</evidence>
<organism evidence="2 3">
    <name type="scientific">Clavibacter sepedonicus</name>
    <name type="common">Clavibacter michiganensis subsp. sepedonicus</name>
    <dbReference type="NCBI Taxonomy" id="31964"/>
    <lineage>
        <taxon>Bacteria</taxon>
        <taxon>Bacillati</taxon>
        <taxon>Actinomycetota</taxon>
        <taxon>Actinomycetes</taxon>
        <taxon>Micrococcales</taxon>
        <taxon>Microbacteriaceae</taxon>
        <taxon>Clavibacter</taxon>
    </lineage>
</organism>
<keyword evidence="1" id="KW-0472">Membrane</keyword>
<keyword evidence="1" id="KW-1133">Transmembrane helix</keyword>
<dbReference type="Proteomes" id="UP000001318">
    <property type="component" value="Chromosome"/>
</dbReference>
<sequence length="76" mass="8242">MGAGRVAAPSPVPGTRHAMLPGMRKPIPTWIAVLITFLLGVISFSLLRSAWSIVLFGVLVLGTAVIHRVVSRRLRR</sequence>
<accession>B0RFI2</accession>
<gene>
    <name evidence="2" type="ordered locus">CMS0927</name>
</gene>
<proteinExistence type="predicted"/>
<dbReference type="KEGG" id="cms:CMS0927"/>
<keyword evidence="1" id="KW-0812">Transmembrane</keyword>
<keyword evidence="3" id="KW-1185">Reference proteome</keyword>
<name>B0RFI2_CLASE</name>
<dbReference type="AlphaFoldDB" id="B0RFI2"/>
<reference evidence="2 3" key="1">
    <citation type="journal article" date="2008" name="J. Bacteriol.">
        <title>Genome of the actinomycete plant pathogen Clavibacter michiganensis subsp. sepedonicus suggests recent niche adaptation.</title>
        <authorList>
            <person name="Bentley S.D."/>
            <person name="Corton C."/>
            <person name="Brown S.E."/>
            <person name="Barron A."/>
            <person name="Clark L."/>
            <person name="Doggett J."/>
            <person name="Harris B."/>
            <person name="Ormond D."/>
            <person name="Quail M.A."/>
            <person name="May G."/>
            <person name="Francis D."/>
            <person name="Knudson D."/>
            <person name="Parkhill J."/>
            <person name="Ishimaru C.A."/>
        </authorList>
    </citation>
    <scope>NUCLEOTIDE SEQUENCE [LARGE SCALE GENOMIC DNA]</scope>
    <source>
        <strain evidence="3">ATCC 33113 / DSM 20744 / JCM 9667 / LMG 2889 / ICMP 2535 / C-1</strain>
    </source>
</reference>